<keyword evidence="1" id="KW-0255">Endonuclease</keyword>
<dbReference type="Proteomes" id="UP000199766">
    <property type="component" value="Unassembled WGS sequence"/>
</dbReference>
<dbReference type="GO" id="GO:0004521">
    <property type="term" value="F:RNA endonuclease activity"/>
    <property type="evidence" value="ECO:0007669"/>
    <property type="project" value="TreeGrafter"/>
</dbReference>
<dbReference type="STRING" id="180197.SAMN02982919_03257"/>
<gene>
    <name evidence="2" type="ORF">SAMN02982919_03257</name>
</gene>
<dbReference type="InterPro" id="IPR011067">
    <property type="entry name" value="Plasmid_toxin/cell-grow_inhib"/>
</dbReference>
<dbReference type="GO" id="GO:0003677">
    <property type="term" value="F:DNA binding"/>
    <property type="evidence" value="ECO:0007669"/>
    <property type="project" value="InterPro"/>
</dbReference>
<keyword evidence="3" id="KW-1185">Reference proteome</keyword>
<keyword evidence="1" id="KW-0540">Nuclease</keyword>
<dbReference type="EMBL" id="FOGD01000031">
    <property type="protein sequence ID" value="SER90326.1"/>
    <property type="molecule type" value="Genomic_DNA"/>
</dbReference>
<evidence type="ECO:0000313" key="2">
    <source>
        <dbReference type="EMBL" id="SER90326.1"/>
    </source>
</evidence>
<dbReference type="SUPFAM" id="SSF50118">
    <property type="entry name" value="Cell growth inhibitor/plasmid maintenance toxic component"/>
    <property type="match status" value="1"/>
</dbReference>
<sequence>MRLPGIWPMLRGEVWWVEFDPAVGSEICKTRPAVIVSNDAANRNLARVVVMPLTSNTGRQYPGEAVVTVGGQSSKAMADQIMAADKARLKSQLGTLSKADMLAVEDAIKIHLALPR</sequence>
<dbReference type="GO" id="GO:0006402">
    <property type="term" value="P:mRNA catabolic process"/>
    <property type="evidence" value="ECO:0007669"/>
    <property type="project" value="TreeGrafter"/>
</dbReference>
<keyword evidence="1" id="KW-0378">Hydrolase</keyword>
<reference evidence="2 3" key="1">
    <citation type="submission" date="2016-10" db="EMBL/GenBank/DDBJ databases">
        <authorList>
            <person name="de Groot N.N."/>
        </authorList>
    </citation>
    <scope>NUCLEOTIDE SEQUENCE [LARGE SCALE GENOMIC DNA]</scope>
    <source>
        <strain evidence="2 3">ATCC 35958</strain>
    </source>
</reference>
<dbReference type="PANTHER" id="PTHR33988">
    <property type="entry name" value="ENDORIBONUCLEASE MAZF-RELATED"/>
    <property type="match status" value="1"/>
</dbReference>
<dbReference type="GO" id="GO:0016787">
    <property type="term" value="F:hydrolase activity"/>
    <property type="evidence" value="ECO:0007669"/>
    <property type="project" value="UniProtKB-KW"/>
</dbReference>
<dbReference type="GO" id="GO:0016075">
    <property type="term" value="P:rRNA catabolic process"/>
    <property type="evidence" value="ECO:0007669"/>
    <property type="project" value="TreeGrafter"/>
</dbReference>
<comment type="similarity">
    <text evidence="1">Belongs to the PemK/MazF family.</text>
</comment>
<dbReference type="PIRSF" id="PIRSF033490">
    <property type="entry name" value="MazF"/>
    <property type="match status" value="1"/>
</dbReference>
<dbReference type="Gene3D" id="2.30.30.110">
    <property type="match status" value="1"/>
</dbReference>
<name>A0A1H9SZP0_9BURK</name>
<dbReference type="EC" id="3.1.-.-" evidence="1"/>
<dbReference type="AlphaFoldDB" id="A0A1H9SZP0"/>
<dbReference type="Pfam" id="PF02452">
    <property type="entry name" value="PemK_toxin"/>
    <property type="match status" value="1"/>
</dbReference>
<protein>
    <recommendedName>
        <fullName evidence="1">mRNA interferase</fullName>
        <ecNumber evidence="1">3.1.-.-</ecNumber>
    </recommendedName>
</protein>
<evidence type="ECO:0000256" key="1">
    <source>
        <dbReference type="PIRNR" id="PIRNR033490"/>
    </source>
</evidence>
<comment type="function">
    <text evidence="1">Toxic component of a type II toxin-antitoxin (TA) system.</text>
</comment>
<proteinExistence type="inferred from homology"/>
<dbReference type="InterPro" id="IPR003477">
    <property type="entry name" value="PemK-like"/>
</dbReference>
<evidence type="ECO:0000313" key="3">
    <source>
        <dbReference type="Proteomes" id="UP000199766"/>
    </source>
</evidence>
<accession>A0A1H9SZP0</accession>
<organism evidence="2 3">
    <name type="scientific">Giesbergeria anulus</name>
    <dbReference type="NCBI Taxonomy" id="180197"/>
    <lineage>
        <taxon>Bacteria</taxon>
        <taxon>Pseudomonadati</taxon>
        <taxon>Pseudomonadota</taxon>
        <taxon>Betaproteobacteria</taxon>
        <taxon>Burkholderiales</taxon>
        <taxon>Comamonadaceae</taxon>
        <taxon>Giesbergeria</taxon>
    </lineage>
</organism>